<feature type="transmembrane region" description="Helical" evidence="7">
    <location>
        <begin position="351"/>
        <end position="369"/>
    </location>
</feature>
<feature type="transmembrane region" description="Helical" evidence="7">
    <location>
        <begin position="194"/>
        <end position="211"/>
    </location>
</feature>
<dbReference type="PANTHER" id="PTHR42718">
    <property type="entry name" value="MAJOR FACILITATOR SUPERFAMILY MULTIDRUG TRANSPORTER MFSC"/>
    <property type="match status" value="1"/>
</dbReference>
<evidence type="ECO:0000313" key="9">
    <source>
        <dbReference type="EMBL" id="SOD60798.1"/>
    </source>
</evidence>
<feature type="transmembrane region" description="Helical" evidence="7">
    <location>
        <begin position="262"/>
        <end position="283"/>
    </location>
</feature>
<sequence>MKNMLALMAVCLAALMSGLEISSVPVILPVLEREMHASFRELQWIMNAYTLACTAVLMATGTLADTYGRKRVFLISIMAFSLTSLMCGVVDSARWLIIGRALQGLSGGAMLTCLIAILSSQFPQGKSRSRAFAAWGMTFGFGLGFGPIIGGMLVAWFSWQWVFLVHGFIALLTLILAMKNVVESRDSEAKKLDFAGLVTLSLSVVGITYLITQGRSLGWGSAIVQLCMLVTAVSALLFVWIETRHPHPMFDFTVFRIRPFSGALMGSIGMNFSFWPLIIYLPVYYQSGLGYSSMATGLALLAYTLPTLLMPPIGEKLVVRFGAARLIPLGLLSIGVGFILMKFAAEYHTSLLPGALLAGMALGLTNTPVTNTTTGSVPGNRAGMASGIDISARLITLAINIALMGSLLVASVAASLKRIIPTLNDAHALAEQIASGGEVALAHDVAQQVLTEGFSAVLTYGATGVCGLALASYWLFNGKSKRTRTIADKGFVGCTVKRTR</sequence>
<dbReference type="InterPro" id="IPR011701">
    <property type="entry name" value="MFS"/>
</dbReference>
<keyword evidence="10" id="KW-1185">Reference proteome</keyword>
<name>A0A286DQ55_9GAMM</name>
<feature type="transmembrane region" description="Helical" evidence="7">
    <location>
        <begin position="42"/>
        <end position="60"/>
    </location>
</feature>
<evidence type="ECO:0000256" key="7">
    <source>
        <dbReference type="SAM" id="Phobius"/>
    </source>
</evidence>
<dbReference type="InterPro" id="IPR036259">
    <property type="entry name" value="MFS_trans_sf"/>
</dbReference>
<feature type="transmembrane region" description="Helical" evidence="7">
    <location>
        <begin position="289"/>
        <end position="310"/>
    </location>
</feature>
<feature type="transmembrane region" description="Helical" evidence="7">
    <location>
        <begin position="390"/>
        <end position="414"/>
    </location>
</feature>
<organism evidence="9 10">
    <name type="scientific">Candidatus Pantoea floridensis</name>
    <dbReference type="NCBI Taxonomy" id="1938870"/>
    <lineage>
        <taxon>Bacteria</taxon>
        <taxon>Pseudomonadati</taxon>
        <taxon>Pseudomonadota</taxon>
        <taxon>Gammaproteobacteria</taxon>
        <taxon>Enterobacterales</taxon>
        <taxon>Erwiniaceae</taxon>
        <taxon>Pantoea</taxon>
    </lineage>
</organism>
<dbReference type="AlphaFoldDB" id="A0A286DQ55"/>
<reference evidence="10" key="1">
    <citation type="submission" date="2017-09" db="EMBL/GenBank/DDBJ databases">
        <authorList>
            <person name="Varghese N."/>
            <person name="Submissions S."/>
        </authorList>
    </citation>
    <scope>NUCLEOTIDE SEQUENCE [LARGE SCALE GENOMIC DNA]</scope>
    <source>
        <strain evidence="10">JKS000234</strain>
    </source>
</reference>
<dbReference type="Pfam" id="PF07690">
    <property type="entry name" value="MFS_1"/>
    <property type="match status" value="1"/>
</dbReference>
<comment type="subcellular location">
    <subcellularLocation>
        <location evidence="1">Cell membrane</location>
        <topology evidence="1">Multi-pass membrane protein</topology>
    </subcellularLocation>
</comment>
<evidence type="ECO:0000256" key="4">
    <source>
        <dbReference type="ARBA" id="ARBA00022692"/>
    </source>
</evidence>
<dbReference type="SUPFAM" id="SSF103473">
    <property type="entry name" value="MFS general substrate transporter"/>
    <property type="match status" value="1"/>
</dbReference>
<feature type="transmembrane region" description="Helical" evidence="7">
    <location>
        <begin position="322"/>
        <end position="345"/>
    </location>
</feature>
<evidence type="ECO:0000256" key="1">
    <source>
        <dbReference type="ARBA" id="ARBA00004651"/>
    </source>
</evidence>
<dbReference type="InterPro" id="IPR004638">
    <property type="entry name" value="EmrB-like"/>
</dbReference>
<gene>
    <name evidence="9" type="ORF">SAMN06273570_4847</name>
</gene>
<feature type="transmembrane region" description="Helical" evidence="7">
    <location>
        <begin position="72"/>
        <end position="91"/>
    </location>
</feature>
<evidence type="ECO:0000256" key="6">
    <source>
        <dbReference type="ARBA" id="ARBA00023136"/>
    </source>
</evidence>
<keyword evidence="2" id="KW-0813">Transport</keyword>
<feature type="transmembrane region" description="Helical" evidence="7">
    <location>
        <begin position="163"/>
        <end position="182"/>
    </location>
</feature>
<proteinExistence type="predicted"/>
<feature type="transmembrane region" description="Helical" evidence="7">
    <location>
        <begin position="131"/>
        <end position="157"/>
    </location>
</feature>
<dbReference type="NCBIfam" id="TIGR00711">
    <property type="entry name" value="efflux_EmrB"/>
    <property type="match status" value="1"/>
</dbReference>
<keyword evidence="3" id="KW-1003">Cell membrane</keyword>
<dbReference type="Proteomes" id="UP000219271">
    <property type="component" value="Unassembled WGS sequence"/>
</dbReference>
<keyword evidence="6 7" id="KW-0472">Membrane</keyword>
<evidence type="ECO:0000256" key="5">
    <source>
        <dbReference type="ARBA" id="ARBA00022989"/>
    </source>
</evidence>
<dbReference type="RefSeq" id="WP_097098272.1">
    <property type="nucleotide sequence ID" value="NZ_OCMY01000002.1"/>
</dbReference>
<evidence type="ECO:0000256" key="3">
    <source>
        <dbReference type="ARBA" id="ARBA00022475"/>
    </source>
</evidence>
<dbReference type="Gene3D" id="1.20.1250.20">
    <property type="entry name" value="MFS general substrate transporter like domains"/>
    <property type="match status" value="1"/>
</dbReference>
<dbReference type="GO" id="GO:0005886">
    <property type="term" value="C:plasma membrane"/>
    <property type="evidence" value="ECO:0007669"/>
    <property type="project" value="UniProtKB-SubCell"/>
</dbReference>
<evidence type="ECO:0000256" key="2">
    <source>
        <dbReference type="ARBA" id="ARBA00022448"/>
    </source>
</evidence>
<feature type="transmembrane region" description="Helical" evidence="7">
    <location>
        <begin position="97"/>
        <end position="119"/>
    </location>
</feature>
<dbReference type="GO" id="GO:0022857">
    <property type="term" value="F:transmembrane transporter activity"/>
    <property type="evidence" value="ECO:0007669"/>
    <property type="project" value="InterPro"/>
</dbReference>
<evidence type="ECO:0000259" key="8">
    <source>
        <dbReference type="PROSITE" id="PS50850"/>
    </source>
</evidence>
<evidence type="ECO:0000313" key="10">
    <source>
        <dbReference type="Proteomes" id="UP000219271"/>
    </source>
</evidence>
<dbReference type="PANTHER" id="PTHR42718:SF49">
    <property type="entry name" value="EXPORT PROTEIN"/>
    <property type="match status" value="1"/>
</dbReference>
<keyword evidence="4 7" id="KW-0812">Transmembrane</keyword>
<accession>A0A286DQ55</accession>
<feature type="transmembrane region" description="Helical" evidence="7">
    <location>
        <begin position="457"/>
        <end position="476"/>
    </location>
</feature>
<dbReference type="CDD" id="cd17321">
    <property type="entry name" value="MFS_MMR_MDR_like"/>
    <property type="match status" value="1"/>
</dbReference>
<dbReference type="PROSITE" id="PS50850">
    <property type="entry name" value="MFS"/>
    <property type="match status" value="1"/>
</dbReference>
<protein>
    <submittedName>
        <fullName evidence="9">Drug resistance transporter, EmrB/QacA subfamily</fullName>
    </submittedName>
</protein>
<dbReference type="InterPro" id="IPR001958">
    <property type="entry name" value="Tet-R_TetA/multi-R_MdtG-like"/>
</dbReference>
<feature type="domain" description="Major facilitator superfamily (MFS) profile" evidence="8">
    <location>
        <begin position="6"/>
        <end position="479"/>
    </location>
</feature>
<dbReference type="InterPro" id="IPR020846">
    <property type="entry name" value="MFS_dom"/>
</dbReference>
<feature type="transmembrane region" description="Helical" evidence="7">
    <location>
        <begin position="217"/>
        <end position="241"/>
    </location>
</feature>
<dbReference type="OrthoDB" id="6627132at2"/>
<dbReference type="PRINTS" id="PR01035">
    <property type="entry name" value="TCRTETA"/>
</dbReference>
<dbReference type="EMBL" id="OCMY01000002">
    <property type="protein sequence ID" value="SOD60798.1"/>
    <property type="molecule type" value="Genomic_DNA"/>
</dbReference>
<dbReference type="Gene3D" id="1.20.1720.10">
    <property type="entry name" value="Multidrug resistance protein D"/>
    <property type="match status" value="1"/>
</dbReference>
<keyword evidence="5 7" id="KW-1133">Transmembrane helix</keyword>